<evidence type="ECO:0000256" key="1">
    <source>
        <dbReference type="SAM" id="Phobius"/>
    </source>
</evidence>
<keyword evidence="4" id="KW-1185">Reference proteome</keyword>
<dbReference type="InterPro" id="IPR002542">
    <property type="entry name" value="T20D4.11-like_dom"/>
</dbReference>
<dbReference type="OrthoDB" id="6505135at2759"/>
<evidence type="ECO:0000313" key="3">
    <source>
        <dbReference type="EMBL" id="KAJ6221317.1"/>
    </source>
</evidence>
<organism evidence="3 4">
    <name type="scientific">Blomia tropicalis</name>
    <name type="common">Mite</name>
    <dbReference type="NCBI Taxonomy" id="40697"/>
    <lineage>
        <taxon>Eukaryota</taxon>
        <taxon>Metazoa</taxon>
        <taxon>Ecdysozoa</taxon>
        <taxon>Arthropoda</taxon>
        <taxon>Chelicerata</taxon>
        <taxon>Arachnida</taxon>
        <taxon>Acari</taxon>
        <taxon>Acariformes</taxon>
        <taxon>Sarcoptiformes</taxon>
        <taxon>Astigmata</taxon>
        <taxon>Glycyphagoidea</taxon>
        <taxon>Echimyopodidae</taxon>
        <taxon>Blomia</taxon>
    </lineage>
</organism>
<dbReference type="Proteomes" id="UP001142055">
    <property type="component" value="Chromosome 2"/>
</dbReference>
<sequence length="146" mass="16814">MSHIWKLFSHFVILYILLIIYLTVCYSHTATSIGKNPSVLIEGCLDDGCLTILTKNFHTISPCFDSLRETIPPEDEEYSLKLCCNVQTYERCIFPYIISYCGMDSLDKFEHELRSLNTLCSLSTLQWAKCEKNKTVEAEGDLELRE</sequence>
<feature type="transmembrane region" description="Helical" evidence="1">
    <location>
        <begin position="7"/>
        <end position="24"/>
    </location>
</feature>
<evidence type="ECO:0000313" key="4">
    <source>
        <dbReference type="Proteomes" id="UP001142055"/>
    </source>
</evidence>
<reference evidence="3" key="1">
    <citation type="submission" date="2022-12" db="EMBL/GenBank/DDBJ databases">
        <title>Genome assemblies of Blomia tropicalis.</title>
        <authorList>
            <person name="Cui Y."/>
        </authorList>
    </citation>
    <scope>NUCLEOTIDE SEQUENCE</scope>
    <source>
        <tissue evidence="3">Adult mites</tissue>
    </source>
</reference>
<evidence type="ECO:0000259" key="2">
    <source>
        <dbReference type="Pfam" id="PF01579"/>
    </source>
</evidence>
<name>A0A9Q0M933_BLOTA</name>
<accession>A0A9Q0M933</accession>
<gene>
    <name evidence="3" type="ORF">RDWZM_007129</name>
</gene>
<feature type="domain" description="T20D4.11-like" evidence="2">
    <location>
        <begin position="49"/>
        <end position="129"/>
    </location>
</feature>
<comment type="caution">
    <text evidence="3">The sequence shown here is derived from an EMBL/GenBank/DDBJ whole genome shotgun (WGS) entry which is preliminary data.</text>
</comment>
<proteinExistence type="predicted"/>
<dbReference type="AlphaFoldDB" id="A0A9Q0M933"/>
<protein>
    <recommendedName>
        <fullName evidence="2">T20D4.11-like domain-containing protein</fullName>
    </recommendedName>
</protein>
<keyword evidence="1" id="KW-1133">Transmembrane helix</keyword>
<dbReference type="Pfam" id="PF01579">
    <property type="entry name" value="DUF19"/>
    <property type="match status" value="1"/>
</dbReference>
<keyword evidence="1" id="KW-0812">Transmembrane</keyword>
<dbReference type="EMBL" id="JAPWDV010000002">
    <property type="protein sequence ID" value="KAJ6221317.1"/>
    <property type="molecule type" value="Genomic_DNA"/>
</dbReference>
<keyword evidence="1" id="KW-0472">Membrane</keyword>